<dbReference type="InterPro" id="IPR013830">
    <property type="entry name" value="SGNH_hydro"/>
</dbReference>
<feature type="region of interest" description="Disordered" evidence="1">
    <location>
        <begin position="151"/>
        <end position="202"/>
    </location>
</feature>
<dbReference type="InterPro" id="IPR036514">
    <property type="entry name" value="SGNH_hydro_sf"/>
</dbReference>
<dbReference type="Gene3D" id="3.40.390.10">
    <property type="entry name" value="Collagenase (Catalytic Domain)"/>
    <property type="match status" value="1"/>
</dbReference>
<dbReference type="Proteomes" id="UP000664132">
    <property type="component" value="Unassembled WGS sequence"/>
</dbReference>
<feature type="chain" id="PRO_5034867060" description="SGNH hydrolase-type esterase domain-containing protein" evidence="2">
    <location>
        <begin position="18"/>
        <end position="1303"/>
    </location>
</feature>
<dbReference type="InterPro" id="IPR013783">
    <property type="entry name" value="Ig-like_fold"/>
</dbReference>
<dbReference type="Pfam" id="PF15474">
    <property type="entry name" value="MU117"/>
    <property type="match status" value="1"/>
</dbReference>
<dbReference type="PANTHER" id="PTHR35040">
    <property type="match status" value="1"/>
</dbReference>
<dbReference type="Pfam" id="PF13472">
    <property type="entry name" value="Lipase_GDSL_2"/>
    <property type="match status" value="1"/>
</dbReference>
<dbReference type="SUPFAM" id="SSF55486">
    <property type="entry name" value="Metalloproteases ('zincins'), catalytic domain"/>
    <property type="match status" value="1"/>
</dbReference>
<feature type="compositionally biased region" description="Polar residues" evidence="1">
    <location>
        <begin position="193"/>
        <end position="202"/>
    </location>
</feature>
<evidence type="ECO:0000259" key="3">
    <source>
        <dbReference type="Pfam" id="PF13472"/>
    </source>
</evidence>
<dbReference type="EMBL" id="JAFJYH010000006">
    <property type="protein sequence ID" value="KAG4425975.1"/>
    <property type="molecule type" value="Genomic_DNA"/>
</dbReference>
<keyword evidence="2" id="KW-0732">Signal</keyword>
<organism evidence="4 5">
    <name type="scientific">Cadophora malorum</name>
    <dbReference type="NCBI Taxonomy" id="108018"/>
    <lineage>
        <taxon>Eukaryota</taxon>
        <taxon>Fungi</taxon>
        <taxon>Dikarya</taxon>
        <taxon>Ascomycota</taxon>
        <taxon>Pezizomycotina</taxon>
        <taxon>Leotiomycetes</taxon>
        <taxon>Helotiales</taxon>
        <taxon>Ploettnerulaceae</taxon>
        <taxon>Cadophora</taxon>
    </lineage>
</organism>
<dbReference type="GO" id="GO:0008237">
    <property type="term" value="F:metallopeptidase activity"/>
    <property type="evidence" value="ECO:0007669"/>
    <property type="project" value="InterPro"/>
</dbReference>
<dbReference type="Gene3D" id="3.40.50.1110">
    <property type="entry name" value="SGNH hydrolase"/>
    <property type="match status" value="1"/>
</dbReference>
<name>A0A8H8BVT8_9HELO</name>
<dbReference type="CDD" id="cd01833">
    <property type="entry name" value="XynB_like"/>
    <property type="match status" value="1"/>
</dbReference>
<reference evidence="4" key="1">
    <citation type="submission" date="2021-02" db="EMBL/GenBank/DDBJ databases">
        <title>Genome sequence Cadophora malorum strain M34.</title>
        <authorList>
            <person name="Stefanovic E."/>
            <person name="Vu D."/>
            <person name="Scully C."/>
            <person name="Dijksterhuis J."/>
            <person name="Roader J."/>
            <person name="Houbraken J."/>
        </authorList>
    </citation>
    <scope>NUCLEOTIDE SEQUENCE</scope>
    <source>
        <strain evidence="4">M34</strain>
    </source>
</reference>
<proteinExistence type="predicted"/>
<dbReference type="InterPro" id="IPR003961">
    <property type="entry name" value="FN3_dom"/>
</dbReference>
<accession>A0A8H8BVT8</accession>
<comment type="caution">
    <text evidence="4">The sequence shown here is derived from an EMBL/GenBank/DDBJ whole genome shotgun (WGS) entry which is preliminary data.</text>
</comment>
<gene>
    <name evidence="4" type="ORF">IFR04_000919</name>
</gene>
<feature type="domain" description="SGNH hydrolase-type esterase" evidence="3">
    <location>
        <begin position="454"/>
        <end position="631"/>
    </location>
</feature>
<protein>
    <recommendedName>
        <fullName evidence="3">SGNH hydrolase-type esterase domain-containing protein</fullName>
    </recommendedName>
</protein>
<evidence type="ECO:0000256" key="2">
    <source>
        <dbReference type="SAM" id="SignalP"/>
    </source>
</evidence>
<keyword evidence="5" id="KW-1185">Reference proteome</keyword>
<evidence type="ECO:0000313" key="4">
    <source>
        <dbReference type="EMBL" id="KAG4425975.1"/>
    </source>
</evidence>
<feature type="signal peptide" evidence="2">
    <location>
        <begin position="1"/>
        <end position="17"/>
    </location>
</feature>
<dbReference type="InterPro" id="IPR029167">
    <property type="entry name" value="Mug117"/>
</dbReference>
<dbReference type="Pfam" id="PF12138">
    <property type="entry name" value="Spherulin4"/>
    <property type="match status" value="1"/>
</dbReference>
<dbReference type="InterPro" id="IPR021986">
    <property type="entry name" value="Spherulin4"/>
</dbReference>
<evidence type="ECO:0000313" key="5">
    <source>
        <dbReference type="Proteomes" id="UP000664132"/>
    </source>
</evidence>
<dbReference type="SUPFAM" id="SSF52266">
    <property type="entry name" value="SGNH hydrolase"/>
    <property type="match status" value="1"/>
</dbReference>
<dbReference type="OrthoDB" id="1896086at2759"/>
<dbReference type="InterPro" id="IPR024079">
    <property type="entry name" value="MetalloPept_cat_dom_sf"/>
</dbReference>
<dbReference type="PANTHER" id="PTHR35040:SF7">
    <property type="entry name" value="FIBRONECTIN TYPE-III DOMAIN-CONTAINING PROTEIN-RELATED"/>
    <property type="match status" value="1"/>
</dbReference>
<feature type="compositionally biased region" description="Basic and acidic residues" evidence="1">
    <location>
        <begin position="154"/>
        <end position="168"/>
    </location>
</feature>
<sequence length="1303" mass="141286">MLSKIALFSLLSLYAVAQDVPPTGPPDYSKDRVAPYPSLTDPDTANVRGTRLFGFQGCGGSDSAEVKAIKDNFDEMYKIVHLPATYNIDWKKQAAKDFFGPSQGVNAVRDDTRAEIQSVFTYAGEMYSSWWGARPSLWIRVRCSGGDGTGDPKNACRDAPQEDPDAPKCPDGSSPIVPPGQEPDTRLEAYSNPRGNAKNSESADYSQITFCNKFFAHKPLDQAILVGNRNQIPKERLNLQNYDNQARVFLHEVTHLNYFMNAKADHKNKGENPFITDLEISYRDGRGKDNLVIEEAYGVLRAKMTASYRDPTDSGYYAQRNAENYAWFALANYVESKIGQYPIHPMATKKLDKDHPPREPEDSDSDAAIFEYTVDAEGAPVFDSDQISAYSTRNKCPQCSDKFNFGSASSQTGFTLGTSDATGDYEPEQLAQSYAWLANGYAWSISNTQLRILALGDSITFGTKSTDGNGYRGQLLTRLSGKGNTIDFIGSVRTGSMSDNDNEGHEGATIDQIAAFASASLSERPNVVLIHAGTSDMSLPLNPAGAPTRLGSLIDKVLATCPDALVLVSQIIPSGNSATRDNIVAYNAAVPGIVAARTATGSKVMVVDMFSRLLTPDHYADDLHPNNSGYTIMGDAWSYAMAYANYALGWISPPGAGSTESTMQIAIASYTNPSGDAAAWSRLISYDTDKLSVLVANVLNGPDYVVDSSWNSVIERAAGSGKKIIGYVRTGYLGVSEQAFKTRLGSRDLADWASQIEQDIDKWFELYPAIGGIFFDEGWPECGPSNIYSNLYAYINDYTKRKHPGAYTVLNPGSPIAQCYEETMDTLLTFEQDYEAYISKFVPNNWTPKDTRKIWHIVYRVPQDKIAEALKLALSRNIGYLELTNDDKPNPYDVVPPEDYMQAIMKAVSGGKVHVDPASTLKGSYTIGQPSDSSVVASDYTSVTIEWSPVARALGYAIYQGGNLVLEMPSSLTRATVGMLKPGTSDLVFDVRTVLASGGQGTSRWLTATTKKLPSAGSISSVSQRREGNTAIYTAEVLVPYAFVRLFIGGPHKPIGASGGWPIDAGLSTENGGGDAIGTYKLVNYLVEGNDFYSELYHYVGAYIEGGGNADWSWSTLVETKITNSGYTYTWNIPLGSADAELSEYVVQGQGYAPLQNVFGGSLRSYKCAGEPCDDNADYDCKGSSLCSTPGLLAWCDHAVNALTRTDALTYGTSGTLKGGGCWGDGTRFCGVFLQGTNCAMSGNAMWENYQNIRKLGGCSKCGSFHLDNGCLLTVNYVSHCDDTPQQGGGGLRMASNATTWVA</sequence>
<dbReference type="CDD" id="cd00063">
    <property type="entry name" value="FN3"/>
    <property type="match status" value="1"/>
</dbReference>
<evidence type="ECO:0000256" key="1">
    <source>
        <dbReference type="SAM" id="MobiDB-lite"/>
    </source>
</evidence>
<dbReference type="Gene3D" id="2.60.40.10">
    <property type="entry name" value="Immunoglobulins"/>
    <property type="match status" value="1"/>
</dbReference>